<sequence>MISSALAQAAAVRAGAVTSGDLIDMTAKKLTTRNPQLNAVTWTRFDAAKHEAAALTDTGQPFFGVPLFLKGLGQSLAGAPETGGSRLFKDAKATRTNNFVQALQRLGFIIVGQSNVPEFGFKNITDAALYGPARNPWNLAYSPGGSSGGAAALVAAGISPLAAGSDGGGSIRIPASFSGLIGLKPTRGRVPTGPGEWRGWQGASINFALTRTMADTEALLRGLATTQLAAPFIAPPLRLDQVNDTRPLRIAYTTQSPVGTPVSSTAITAVEKAVDALRAAGHTVTEAAPDVDGVALMQAYYLMNGGETAAMFQAYTDQTGRTVTPNDIELITWAIYQAGLHTTAADYSRSLAIWDRAAEAYSRFHESYDLLLTPTTAKTAPRIDAALQSPAIIKKMHHAAELDPSEQQTLIWDLFEPSLTYSPFTQQANLTGAPAISLPTAISDEGLPLGIQFTAAKGREDQLLRIGYWFEQHHLLKMLPVAE</sequence>
<reference evidence="3 6" key="2">
    <citation type="submission" date="2020-07" db="EMBL/GenBank/DDBJ databases">
        <title>Organ Donor 1.</title>
        <authorList>
            <person name="Marsh A.J."/>
            <person name="Azcarate-Peril M.A."/>
        </authorList>
    </citation>
    <scope>NUCLEOTIDE SEQUENCE [LARGE SCALE GENOMIC DNA]</scope>
    <source>
        <strain evidence="3 6">AMC0712</strain>
    </source>
</reference>
<evidence type="ECO:0000313" key="6">
    <source>
        <dbReference type="Proteomes" id="UP000552935"/>
    </source>
</evidence>
<dbReference type="EMBL" id="SSHM01000001">
    <property type="protein sequence ID" value="THC79522.1"/>
    <property type="molecule type" value="Genomic_DNA"/>
</dbReference>
<evidence type="ECO:0000256" key="1">
    <source>
        <dbReference type="ARBA" id="ARBA00009199"/>
    </source>
</evidence>
<evidence type="ECO:0000313" key="3">
    <source>
        <dbReference type="EMBL" id="NZA05915.1"/>
    </source>
</evidence>
<dbReference type="PANTHER" id="PTHR11895">
    <property type="entry name" value="TRANSAMIDASE"/>
    <property type="match status" value="1"/>
</dbReference>
<dbReference type="RefSeq" id="WP_005692411.1">
    <property type="nucleotide sequence ID" value="NZ_CABFNI010000009.1"/>
</dbReference>
<dbReference type="InterPro" id="IPR000120">
    <property type="entry name" value="Amidase"/>
</dbReference>
<name>A0A508YTX7_LACRH</name>
<dbReference type="InterPro" id="IPR023631">
    <property type="entry name" value="Amidase_dom"/>
</dbReference>
<organism evidence="3 6">
    <name type="scientific">Lacticaseibacillus rhamnosus</name>
    <name type="common">Lactobacillus rhamnosus</name>
    <dbReference type="NCBI Taxonomy" id="47715"/>
    <lineage>
        <taxon>Bacteria</taxon>
        <taxon>Bacillati</taxon>
        <taxon>Bacillota</taxon>
        <taxon>Bacilli</taxon>
        <taxon>Lactobacillales</taxon>
        <taxon>Lactobacillaceae</taxon>
        <taxon>Lacticaseibacillus</taxon>
    </lineage>
</organism>
<gene>
    <name evidence="4" type="ORF">E6L36_03340</name>
    <name evidence="3" type="ORF">H0N82_12670</name>
</gene>
<protein>
    <submittedName>
        <fullName evidence="3">Amidase</fullName>
        <ecNumber evidence="3">3.5.1.4</ecNumber>
    </submittedName>
</protein>
<comment type="caution">
    <text evidence="3">The sequence shown here is derived from an EMBL/GenBank/DDBJ whole genome shotgun (WGS) entry which is preliminary data.</text>
</comment>
<feature type="domain" description="Amidase" evidence="2">
    <location>
        <begin position="23"/>
        <end position="464"/>
    </location>
</feature>
<dbReference type="GO" id="GO:0004040">
    <property type="term" value="F:amidase activity"/>
    <property type="evidence" value="ECO:0007669"/>
    <property type="project" value="UniProtKB-EC"/>
</dbReference>
<dbReference type="AlphaFoldDB" id="A0A508YTX7"/>
<reference evidence="4 5" key="1">
    <citation type="submission" date="2019-04" db="EMBL/GenBank/DDBJ databases">
        <title>Genome Announcement to Ensure Probiotic Safety of Lactobacillus rhamnosus UBLR-58.</title>
        <authorList>
            <person name="Sulthana A."/>
            <person name="Lakshmi S.G."/>
            <person name="Madempudi R.S."/>
        </authorList>
    </citation>
    <scope>NUCLEOTIDE SEQUENCE [LARGE SCALE GENOMIC DNA]</scope>
    <source>
        <strain evidence="4 5">UBLR-58</strain>
    </source>
</reference>
<dbReference type="Gene3D" id="3.90.1300.10">
    <property type="entry name" value="Amidase signature (AS) domain"/>
    <property type="match status" value="1"/>
</dbReference>
<proteinExistence type="inferred from homology"/>
<dbReference type="SUPFAM" id="SSF75304">
    <property type="entry name" value="Amidase signature (AS) enzymes"/>
    <property type="match status" value="1"/>
</dbReference>
<keyword evidence="3" id="KW-0378">Hydrolase</keyword>
<evidence type="ECO:0000313" key="5">
    <source>
        <dbReference type="Proteomes" id="UP000307517"/>
    </source>
</evidence>
<dbReference type="Proteomes" id="UP000307517">
    <property type="component" value="Unassembled WGS sequence"/>
</dbReference>
<dbReference type="NCBIfam" id="NF005099">
    <property type="entry name" value="PRK06529.1"/>
    <property type="match status" value="1"/>
</dbReference>
<accession>A0A508YTX7</accession>
<dbReference type="EC" id="3.5.1.4" evidence="3"/>
<evidence type="ECO:0000313" key="4">
    <source>
        <dbReference type="EMBL" id="THC79522.1"/>
    </source>
</evidence>
<evidence type="ECO:0000259" key="2">
    <source>
        <dbReference type="Pfam" id="PF01425"/>
    </source>
</evidence>
<dbReference type="EMBL" id="JACCKI010000013">
    <property type="protein sequence ID" value="NZA05915.1"/>
    <property type="molecule type" value="Genomic_DNA"/>
</dbReference>
<dbReference type="InterPro" id="IPR020556">
    <property type="entry name" value="Amidase_CS"/>
</dbReference>
<dbReference type="PANTHER" id="PTHR11895:SF7">
    <property type="entry name" value="GLUTAMYL-TRNA(GLN) AMIDOTRANSFERASE SUBUNIT A, MITOCHONDRIAL"/>
    <property type="match status" value="1"/>
</dbReference>
<dbReference type="PROSITE" id="PS00571">
    <property type="entry name" value="AMIDASES"/>
    <property type="match status" value="1"/>
</dbReference>
<dbReference type="Proteomes" id="UP000552935">
    <property type="component" value="Unassembled WGS sequence"/>
</dbReference>
<dbReference type="InterPro" id="IPR036928">
    <property type="entry name" value="AS_sf"/>
</dbReference>
<dbReference type="Pfam" id="PF01425">
    <property type="entry name" value="Amidase"/>
    <property type="match status" value="1"/>
</dbReference>
<comment type="similarity">
    <text evidence="1">Belongs to the amidase family.</text>
</comment>